<evidence type="ECO:0000313" key="9">
    <source>
        <dbReference type="EMBL" id="RWS10289.1"/>
    </source>
</evidence>
<dbReference type="PANTHER" id="PTHR12081:SF18">
    <property type="entry name" value="TRANSCRIPTION FACTOR E2F2-RELATED"/>
    <property type="match status" value="1"/>
</dbReference>
<keyword evidence="2 5" id="KW-0805">Transcription regulation</keyword>
<evidence type="ECO:0000313" key="10">
    <source>
        <dbReference type="Proteomes" id="UP000285301"/>
    </source>
</evidence>
<dbReference type="SMART" id="SM01372">
    <property type="entry name" value="E2F_TDP"/>
    <property type="match status" value="1"/>
</dbReference>
<dbReference type="InterPro" id="IPR037241">
    <property type="entry name" value="E2F-DP_heterodim"/>
</dbReference>
<dbReference type="GO" id="GO:0090575">
    <property type="term" value="C:RNA polymerase II transcription regulator complex"/>
    <property type="evidence" value="ECO:0007669"/>
    <property type="project" value="TreeGrafter"/>
</dbReference>
<evidence type="ECO:0000256" key="5">
    <source>
        <dbReference type="RuleBase" id="RU003796"/>
    </source>
</evidence>
<comment type="caution">
    <text evidence="9">The sequence shown here is derived from an EMBL/GenBank/DDBJ whole genome shotgun (WGS) entry which is preliminary data.</text>
</comment>
<feature type="coiled-coil region" evidence="6">
    <location>
        <begin position="133"/>
        <end position="160"/>
    </location>
</feature>
<feature type="compositionally biased region" description="Low complexity" evidence="7">
    <location>
        <begin position="332"/>
        <end position="358"/>
    </location>
</feature>
<dbReference type="InterPro" id="IPR015633">
    <property type="entry name" value="E2F"/>
</dbReference>
<dbReference type="AlphaFoldDB" id="A0A443R4V2"/>
<name>A0A443R4V2_9ACAR</name>
<dbReference type="SUPFAM" id="SSF144074">
    <property type="entry name" value="E2F-DP heterodimerization region"/>
    <property type="match status" value="1"/>
</dbReference>
<dbReference type="GO" id="GO:0046983">
    <property type="term" value="F:protein dimerization activity"/>
    <property type="evidence" value="ECO:0007669"/>
    <property type="project" value="InterPro"/>
</dbReference>
<evidence type="ECO:0000256" key="2">
    <source>
        <dbReference type="ARBA" id="ARBA00023015"/>
    </source>
</evidence>
<proteinExistence type="inferred from homology"/>
<dbReference type="Gene3D" id="6.10.250.540">
    <property type="match status" value="1"/>
</dbReference>
<feature type="compositionally biased region" description="Basic and acidic residues" evidence="7">
    <location>
        <begin position="383"/>
        <end position="392"/>
    </location>
</feature>
<keyword evidence="10" id="KW-1185">Reference proteome</keyword>
<evidence type="ECO:0000256" key="1">
    <source>
        <dbReference type="ARBA" id="ARBA00010940"/>
    </source>
</evidence>
<keyword evidence="6" id="KW-0175">Coiled coil</keyword>
<dbReference type="OrthoDB" id="1743261at2759"/>
<comment type="subcellular location">
    <subcellularLocation>
        <location evidence="5">Nucleus</location>
    </subcellularLocation>
</comment>
<protein>
    <submittedName>
        <fullName evidence="9">Transcription factor E2F4-like protein</fullName>
    </submittedName>
</protein>
<dbReference type="CDD" id="cd14660">
    <property type="entry name" value="E2F_DD"/>
    <property type="match status" value="1"/>
</dbReference>
<feature type="compositionally biased region" description="Basic and acidic residues" evidence="7">
    <location>
        <begin position="301"/>
        <end position="327"/>
    </location>
</feature>
<dbReference type="Pfam" id="PF02319">
    <property type="entry name" value="WHD_E2F_TDP"/>
    <property type="match status" value="1"/>
</dbReference>
<evidence type="ECO:0000256" key="3">
    <source>
        <dbReference type="ARBA" id="ARBA00023125"/>
    </source>
</evidence>
<sequence length="469" mass="52157">MSDSGNGNGFESITSLSARNEKNLSVLTTAGYVSLLHDSKDGILSDNGNSYEGNNSAASRHEKSLGLLTTRFVSLLQDAKDGVLDLKVAADTLAVRQKRRIYDITNVLEGIGLIEKKSKNSIQWLGAGPGCNTREITEKLLNLKEELVELDQKEMELDQHVSWAKQSISNIVDDPDNKTVSWVKHNDLCQVFPGRTLLVIQAPSDTGLEVPLPEIEDEDEEEMVGSEPRAKRRKCQLHLKSRGGSINVLLVNKEENTADAVIIPVPPQEVMAEALATQNSPEAEEVSEESEKAVKHSKTPSKKEKDKDKEKEKVKEKEKEKEEEPVGHSHGTRAAMKAKATQQQQQLRQLSPRRAAQQHLFVSSKRQQSTPAPVKARQSQTKSKKEKEKETIIESPTVSPSRVDEDNIENKAINNTNAIQQLSRKRKENLDQVTADVLQPLLRLSPPPNSKDYCFNLTEEEGVLELFGV</sequence>
<comment type="similarity">
    <text evidence="1 5">Belongs to the E2F/DP family.</text>
</comment>
<dbReference type="InterPro" id="IPR036390">
    <property type="entry name" value="WH_DNA-bd_sf"/>
</dbReference>
<feature type="region of interest" description="Disordered" evidence="7">
    <location>
        <begin position="276"/>
        <end position="407"/>
    </location>
</feature>
<keyword evidence="4 5" id="KW-0804">Transcription</keyword>
<feature type="domain" description="E2F/DP family winged-helix DNA-binding" evidence="8">
    <location>
        <begin position="60"/>
        <end position="126"/>
    </location>
</feature>
<dbReference type="InterPro" id="IPR036388">
    <property type="entry name" value="WH-like_DNA-bd_sf"/>
</dbReference>
<feature type="compositionally biased region" description="Polar residues" evidence="7">
    <location>
        <begin position="360"/>
        <end position="371"/>
    </location>
</feature>
<dbReference type="InterPro" id="IPR032198">
    <property type="entry name" value="E2F_CC-MB"/>
</dbReference>
<dbReference type="GO" id="GO:0000981">
    <property type="term" value="F:DNA-binding transcription factor activity, RNA polymerase II-specific"/>
    <property type="evidence" value="ECO:0007669"/>
    <property type="project" value="TreeGrafter"/>
</dbReference>
<evidence type="ECO:0000259" key="8">
    <source>
        <dbReference type="SMART" id="SM01372"/>
    </source>
</evidence>
<evidence type="ECO:0000256" key="7">
    <source>
        <dbReference type="SAM" id="MobiDB-lite"/>
    </source>
</evidence>
<gene>
    <name evidence="9" type="ORF">B4U79_11912</name>
</gene>
<evidence type="ECO:0000256" key="4">
    <source>
        <dbReference type="ARBA" id="ARBA00023163"/>
    </source>
</evidence>
<dbReference type="Gene3D" id="1.10.10.10">
    <property type="entry name" value="Winged helix-like DNA-binding domain superfamily/Winged helix DNA-binding domain"/>
    <property type="match status" value="1"/>
</dbReference>
<dbReference type="FunFam" id="1.10.10.10:FF:000008">
    <property type="entry name" value="E2F transcription factor 1"/>
    <property type="match status" value="1"/>
</dbReference>
<dbReference type="SUPFAM" id="SSF46785">
    <property type="entry name" value="Winged helix' DNA-binding domain"/>
    <property type="match status" value="1"/>
</dbReference>
<dbReference type="Proteomes" id="UP000285301">
    <property type="component" value="Unassembled WGS sequence"/>
</dbReference>
<dbReference type="EMBL" id="NCKU01002145">
    <property type="protein sequence ID" value="RWS10289.1"/>
    <property type="molecule type" value="Genomic_DNA"/>
</dbReference>
<dbReference type="Pfam" id="PF16421">
    <property type="entry name" value="E2F_CC-MB"/>
    <property type="match status" value="1"/>
</dbReference>
<reference evidence="9 10" key="1">
    <citation type="journal article" date="2018" name="Gigascience">
        <title>Genomes of trombidid mites reveal novel predicted allergens and laterally-transferred genes associated with secondary metabolism.</title>
        <authorList>
            <person name="Dong X."/>
            <person name="Chaisiri K."/>
            <person name="Xia D."/>
            <person name="Armstrong S.D."/>
            <person name="Fang Y."/>
            <person name="Donnelly M.J."/>
            <person name="Kadowaki T."/>
            <person name="McGarry J.W."/>
            <person name="Darby A.C."/>
            <person name="Makepeace B.L."/>
        </authorList>
    </citation>
    <scope>NUCLEOTIDE SEQUENCE [LARGE SCALE GENOMIC DNA]</scope>
    <source>
        <strain evidence="9">UoL-WK</strain>
    </source>
</reference>
<dbReference type="PANTHER" id="PTHR12081">
    <property type="entry name" value="TRANSCRIPTION FACTOR E2F"/>
    <property type="match status" value="1"/>
</dbReference>
<keyword evidence="3 5" id="KW-0238">DNA-binding</keyword>
<evidence type="ECO:0000256" key="6">
    <source>
        <dbReference type="SAM" id="Coils"/>
    </source>
</evidence>
<dbReference type="STRING" id="1965070.A0A443R4V2"/>
<organism evidence="9 10">
    <name type="scientific">Dinothrombium tinctorium</name>
    <dbReference type="NCBI Taxonomy" id="1965070"/>
    <lineage>
        <taxon>Eukaryota</taxon>
        <taxon>Metazoa</taxon>
        <taxon>Ecdysozoa</taxon>
        <taxon>Arthropoda</taxon>
        <taxon>Chelicerata</taxon>
        <taxon>Arachnida</taxon>
        <taxon>Acari</taxon>
        <taxon>Acariformes</taxon>
        <taxon>Trombidiformes</taxon>
        <taxon>Prostigmata</taxon>
        <taxon>Anystina</taxon>
        <taxon>Parasitengona</taxon>
        <taxon>Trombidioidea</taxon>
        <taxon>Trombidiidae</taxon>
        <taxon>Dinothrombium</taxon>
    </lineage>
</organism>
<dbReference type="GO" id="GO:0000978">
    <property type="term" value="F:RNA polymerase II cis-regulatory region sequence-specific DNA binding"/>
    <property type="evidence" value="ECO:0007669"/>
    <property type="project" value="InterPro"/>
</dbReference>
<keyword evidence="5" id="KW-0539">Nucleus</keyword>
<dbReference type="InterPro" id="IPR003316">
    <property type="entry name" value="E2F_WHTH_DNA-bd_dom"/>
</dbReference>
<accession>A0A443R4V2</accession>